<proteinExistence type="predicted"/>
<gene>
    <name evidence="1" type="ORF">Airi01_083020</name>
</gene>
<protein>
    <submittedName>
        <fullName evidence="1">Uncharacterized protein</fullName>
    </submittedName>
</protein>
<accession>A0A9W6RU91</accession>
<evidence type="ECO:0000313" key="2">
    <source>
        <dbReference type="Proteomes" id="UP001165135"/>
    </source>
</evidence>
<dbReference type="AlphaFoldDB" id="A0A9W6RU91"/>
<name>A0A9W6RU91_9ACTN</name>
<evidence type="ECO:0000313" key="1">
    <source>
        <dbReference type="EMBL" id="GLY80035.1"/>
    </source>
</evidence>
<comment type="caution">
    <text evidence="1">The sequence shown here is derived from an EMBL/GenBank/DDBJ whole genome shotgun (WGS) entry which is preliminary data.</text>
</comment>
<organism evidence="1 2">
    <name type="scientific">Actinoallomurus iriomotensis</name>
    <dbReference type="NCBI Taxonomy" id="478107"/>
    <lineage>
        <taxon>Bacteria</taxon>
        <taxon>Bacillati</taxon>
        <taxon>Actinomycetota</taxon>
        <taxon>Actinomycetes</taxon>
        <taxon>Streptosporangiales</taxon>
        <taxon>Thermomonosporaceae</taxon>
        <taxon>Actinoallomurus</taxon>
    </lineage>
</organism>
<dbReference type="Proteomes" id="UP001165135">
    <property type="component" value="Unassembled WGS sequence"/>
</dbReference>
<reference evidence="1" key="1">
    <citation type="submission" date="2023-03" db="EMBL/GenBank/DDBJ databases">
        <title>Actinoallomurus iriomotensis NBRC 103681.</title>
        <authorList>
            <person name="Ichikawa N."/>
            <person name="Sato H."/>
            <person name="Tonouchi N."/>
        </authorList>
    </citation>
    <scope>NUCLEOTIDE SEQUENCE</scope>
    <source>
        <strain evidence="1">NBRC 103681</strain>
    </source>
</reference>
<sequence>MNRMPSRIIHCRPVEIRYAAMLTLVSNGSSSVSMVDMPLGGGNCGGAAMATLSSGTGGGAIRAGRWKAILLIGSGCL</sequence>
<dbReference type="EMBL" id="BSTJ01000013">
    <property type="protein sequence ID" value="GLY80035.1"/>
    <property type="molecule type" value="Genomic_DNA"/>
</dbReference>